<name>A0A381RZT7_9ZZZZ</name>
<gene>
    <name evidence="2" type="ORF">METZ01_LOCUS49442</name>
</gene>
<evidence type="ECO:0000313" key="2">
    <source>
        <dbReference type="EMBL" id="SUZ96588.1"/>
    </source>
</evidence>
<sequence>MLIYMNNQSNKQDSVNTTKKSDFYRRLNTNEKQFNKAKAWYHSAMQNSNQDKVIHLER</sequence>
<protein>
    <submittedName>
        <fullName evidence="2">Uncharacterized protein</fullName>
    </submittedName>
</protein>
<organism evidence="2">
    <name type="scientific">marine metagenome</name>
    <dbReference type="NCBI Taxonomy" id="408172"/>
    <lineage>
        <taxon>unclassified sequences</taxon>
        <taxon>metagenomes</taxon>
        <taxon>ecological metagenomes</taxon>
    </lineage>
</organism>
<dbReference type="AlphaFoldDB" id="A0A381RZT7"/>
<evidence type="ECO:0000256" key="1">
    <source>
        <dbReference type="SAM" id="MobiDB-lite"/>
    </source>
</evidence>
<accession>A0A381RZT7</accession>
<dbReference type="EMBL" id="UINC01002429">
    <property type="protein sequence ID" value="SUZ96588.1"/>
    <property type="molecule type" value="Genomic_DNA"/>
</dbReference>
<reference evidence="2" key="1">
    <citation type="submission" date="2018-05" db="EMBL/GenBank/DDBJ databases">
        <authorList>
            <person name="Lanie J.A."/>
            <person name="Ng W.-L."/>
            <person name="Kazmierczak K.M."/>
            <person name="Andrzejewski T.M."/>
            <person name="Davidsen T.M."/>
            <person name="Wayne K.J."/>
            <person name="Tettelin H."/>
            <person name="Glass J.I."/>
            <person name="Rusch D."/>
            <person name="Podicherti R."/>
            <person name="Tsui H.-C.T."/>
            <person name="Winkler M.E."/>
        </authorList>
    </citation>
    <scope>NUCLEOTIDE SEQUENCE</scope>
</reference>
<proteinExistence type="predicted"/>
<feature type="region of interest" description="Disordered" evidence="1">
    <location>
        <begin position="1"/>
        <end position="20"/>
    </location>
</feature>
<feature type="compositionally biased region" description="Polar residues" evidence="1">
    <location>
        <begin position="1"/>
        <end position="18"/>
    </location>
</feature>